<feature type="transmembrane region" description="Helical" evidence="6">
    <location>
        <begin position="256"/>
        <end position="276"/>
    </location>
</feature>
<evidence type="ECO:0000313" key="11">
    <source>
        <dbReference type="Proteomes" id="UP000735302"/>
    </source>
</evidence>
<evidence type="ECO:0000256" key="6">
    <source>
        <dbReference type="SAM" id="Phobius"/>
    </source>
</evidence>
<dbReference type="PANTHER" id="PTHR10340">
    <property type="entry name" value="SPHINGOMYELIN PHOSPHODIESTERASE"/>
    <property type="match status" value="1"/>
</dbReference>
<evidence type="ECO:0000256" key="7">
    <source>
        <dbReference type="SAM" id="SignalP"/>
    </source>
</evidence>
<keyword evidence="11" id="KW-1185">Reference proteome</keyword>
<keyword evidence="6" id="KW-1133">Transmembrane helix</keyword>
<dbReference type="PANTHER" id="PTHR10340:SF57">
    <property type="entry name" value="METALLOPHOS DOMAIN-CONTAINING PROTEIN"/>
    <property type="match status" value="1"/>
</dbReference>
<proteinExistence type="inferred from homology"/>
<evidence type="ECO:0000256" key="4">
    <source>
        <dbReference type="ARBA" id="ARBA00022801"/>
    </source>
</evidence>
<accession>A0AAV4BZD6</accession>
<dbReference type="Proteomes" id="UP000735302">
    <property type="component" value="Unassembled WGS sequence"/>
</dbReference>
<comment type="caution">
    <text evidence="10">The sequence shown here is derived from an EMBL/GenBank/DDBJ whole genome shotgun (WGS) entry which is preliminary data.</text>
</comment>
<dbReference type="InterPro" id="IPR004843">
    <property type="entry name" value="Calcineurin-like_PHP"/>
</dbReference>
<keyword evidence="4" id="KW-0378">Hydrolase</keyword>
<feature type="transmembrane region" description="Helical" evidence="6">
    <location>
        <begin position="224"/>
        <end position="249"/>
    </location>
</feature>
<dbReference type="GO" id="GO:0008081">
    <property type="term" value="F:phosphoric diester hydrolase activity"/>
    <property type="evidence" value="ECO:0007669"/>
    <property type="project" value="TreeGrafter"/>
</dbReference>
<evidence type="ECO:0000256" key="1">
    <source>
        <dbReference type="ARBA" id="ARBA00004613"/>
    </source>
</evidence>
<protein>
    <submittedName>
        <fullName evidence="10">Acid sphingomyelinase-like phosphodiesterase 3b</fullName>
    </submittedName>
</protein>
<feature type="signal peptide" evidence="7">
    <location>
        <begin position="1"/>
        <end position="26"/>
    </location>
</feature>
<feature type="domain" description="Calcineurin-like phosphoesterase" evidence="8">
    <location>
        <begin position="31"/>
        <end position="148"/>
    </location>
</feature>
<dbReference type="EMBL" id="BLXT01005763">
    <property type="protein sequence ID" value="GFO25609.1"/>
    <property type="molecule type" value="Genomic_DNA"/>
</dbReference>
<dbReference type="AlphaFoldDB" id="A0AAV4BZD6"/>
<evidence type="ECO:0000259" key="8">
    <source>
        <dbReference type="Pfam" id="PF00149"/>
    </source>
</evidence>
<keyword evidence="7" id="KW-0732">Signal</keyword>
<sequence>MWNILYTLFLRILLFFGVILSGEAHADVGYFWHVSDFHYDDTYGKTGQSCSFPVSHPGPFGNGSCDSPMQLIEESLKSMASIKPDADFILWTGDNAAHIPTPEFSLKRNLYMINAVTSAIKRNFPNTLLIPSLGNHDFFPADYTNGTESELYDSVCQMWSAWIKDPEQINNCRRGNHHRPRLPDHSRHYECRSNSALLPYPGNHHRPRLPDHSRHYECRTNSALLPYPGIIIGHVSPIILAIMNVGLILPSFPTQVIIIGHVSPTIPAPFVLNWFYSQYQKRYVKLMTLFSDLIIAHHYGHEHKDSFKILQRDENGSEASPVFLAPSVTPLRGIQPKGEQGTRHNPGVRLVKYDRQTGKHLNYRQFYTNITEANHLGRAVWRELYSFQDAYNVPDMSVSSLRKILKDMAKPFSLSMLKYCSFYTVTPPLGEVCSIKQQGAFWCAAQLTNVQETEDCIFRYIHGFKANVRSWFCARERVVCKNSKSQNDRKS</sequence>
<evidence type="ECO:0000256" key="2">
    <source>
        <dbReference type="ARBA" id="ARBA00008234"/>
    </source>
</evidence>
<dbReference type="InterPro" id="IPR045473">
    <property type="entry name" value="ASM_C"/>
</dbReference>
<dbReference type="Pfam" id="PF00149">
    <property type="entry name" value="Metallophos"/>
    <property type="match status" value="1"/>
</dbReference>
<name>A0AAV4BZD6_9GAST</name>
<organism evidence="10 11">
    <name type="scientific">Plakobranchus ocellatus</name>
    <dbReference type="NCBI Taxonomy" id="259542"/>
    <lineage>
        <taxon>Eukaryota</taxon>
        <taxon>Metazoa</taxon>
        <taxon>Spiralia</taxon>
        <taxon>Lophotrochozoa</taxon>
        <taxon>Mollusca</taxon>
        <taxon>Gastropoda</taxon>
        <taxon>Heterobranchia</taxon>
        <taxon>Euthyneura</taxon>
        <taxon>Panpulmonata</taxon>
        <taxon>Sacoglossa</taxon>
        <taxon>Placobranchoidea</taxon>
        <taxon>Plakobranchidae</taxon>
        <taxon>Plakobranchus</taxon>
    </lineage>
</organism>
<feature type="domain" description="Sphingomyelin phosphodiesterase C-terminal" evidence="9">
    <location>
        <begin position="320"/>
        <end position="460"/>
    </location>
</feature>
<evidence type="ECO:0000259" key="9">
    <source>
        <dbReference type="Pfam" id="PF19272"/>
    </source>
</evidence>
<comment type="similarity">
    <text evidence="2">Belongs to the acid sphingomyelinase family.</text>
</comment>
<keyword evidence="3" id="KW-0964">Secreted</keyword>
<keyword evidence="6" id="KW-0812">Transmembrane</keyword>
<comment type="subcellular location">
    <subcellularLocation>
        <location evidence="1">Secreted</location>
    </subcellularLocation>
</comment>
<gene>
    <name evidence="10" type="ORF">PoB_005211400</name>
</gene>
<evidence type="ECO:0000256" key="3">
    <source>
        <dbReference type="ARBA" id="ARBA00022525"/>
    </source>
</evidence>
<feature type="chain" id="PRO_5043831222" evidence="7">
    <location>
        <begin position="27"/>
        <end position="491"/>
    </location>
</feature>
<dbReference type="SUPFAM" id="SSF56300">
    <property type="entry name" value="Metallo-dependent phosphatases"/>
    <property type="match status" value="1"/>
</dbReference>
<dbReference type="GO" id="GO:0005615">
    <property type="term" value="C:extracellular space"/>
    <property type="evidence" value="ECO:0007669"/>
    <property type="project" value="TreeGrafter"/>
</dbReference>
<evidence type="ECO:0000256" key="5">
    <source>
        <dbReference type="ARBA" id="ARBA00023180"/>
    </source>
</evidence>
<evidence type="ECO:0000313" key="10">
    <source>
        <dbReference type="EMBL" id="GFO25609.1"/>
    </source>
</evidence>
<dbReference type="InterPro" id="IPR029052">
    <property type="entry name" value="Metallo-depent_PP-like"/>
</dbReference>
<dbReference type="Pfam" id="PF19272">
    <property type="entry name" value="ASMase_C"/>
    <property type="match status" value="1"/>
</dbReference>
<reference evidence="10 11" key="1">
    <citation type="journal article" date="2021" name="Elife">
        <title>Chloroplast acquisition without the gene transfer in kleptoplastic sea slugs, Plakobranchus ocellatus.</title>
        <authorList>
            <person name="Maeda T."/>
            <person name="Takahashi S."/>
            <person name="Yoshida T."/>
            <person name="Shimamura S."/>
            <person name="Takaki Y."/>
            <person name="Nagai Y."/>
            <person name="Toyoda A."/>
            <person name="Suzuki Y."/>
            <person name="Arimoto A."/>
            <person name="Ishii H."/>
            <person name="Satoh N."/>
            <person name="Nishiyama T."/>
            <person name="Hasebe M."/>
            <person name="Maruyama T."/>
            <person name="Minagawa J."/>
            <person name="Obokata J."/>
            <person name="Shigenobu S."/>
        </authorList>
    </citation>
    <scope>NUCLEOTIDE SEQUENCE [LARGE SCALE GENOMIC DNA]</scope>
</reference>
<keyword evidence="6" id="KW-0472">Membrane</keyword>
<keyword evidence="5" id="KW-0325">Glycoprotein</keyword>